<evidence type="ECO:0000256" key="2">
    <source>
        <dbReference type="ARBA" id="ARBA00022630"/>
    </source>
</evidence>
<evidence type="ECO:0000313" key="7">
    <source>
        <dbReference type="Proteomes" id="UP000466683"/>
    </source>
</evidence>
<accession>A0ABM7IRL1</accession>
<evidence type="ECO:0000256" key="1">
    <source>
        <dbReference type="ARBA" id="ARBA00006442"/>
    </source>
</evidence>
<keyword evidence="2" id="KW-0285">Flavoprotein</keyword>
<dbReference type="PANTHER" id="PTHR43735:SF3">
    <property type="entry name" value="FERROPTOSIS SUPPRESSOR PROTEIN 1"/>
    <property type="match status" value="1"/>
</dbReference>
<dbReference type="InterPro" id="IPR036188">
    <property type="entry name" value="FAD/NAD-bd_sf"/>
</dbReference>
<keyword evidence="4" id="KW-0560">Oxidoreductase</keyword>
<protein>
    <submittedName>
        <fullName evidence="6">Pyridine nucleotide-disulfide oxidoreductase</fullName>
    </submittedName>
</protein>
<keyword evidence="3" id="KW-0274">FAD</keyword>
<gene>
    <name evidence="6" type="ORF">MBOE_10860</name>
</gene>
<dbReference type="PANTHER" id="PTHR43735">
    <property type="entry name" value="APOPTOSIS-INDUCING FACTOR 1"/>
    <property type="match status" value="1"/>
</dbReference>
<organism evidence="6 7">
    <name type="scientific">Mycolicibacterium boenickei</name>
    <dbReference type="NCBI Taxonomy" id="146017"/>
    <lineage>
        <taxon>Bacteria</taxon>
        <taxon>Bacillati</taxon>
        <taxon>Actinomycetota</taxon>
        <taxon>Actinomycetes</taxon>
        <taxon>Mycobacteriales</taxon>
        <taxon>Mycobacteriaceae</taxon>
        <taxon>Mycolicibacterium</taxon>
    </lineage>
</organism>
<name>A0ABM7IRL1_9MYCO</name>
<dbReference type="Gene3D" id="3.50.50.100">
    <property type="match status" value="1"/>
</dbReference>
<sequence>MIAGLGDTGVLTAIRLARRFDVVGISVNPGLVSGQELGTRLARPDDWARNYWIGFDRFRELDRVRTVHGTLTGADLSARTVSVVDADGTTRVESYDALVISTGVANGFWRRPVLQSTRDVDTGLRTAHERLGSARSVAVIGGGAAAASGAANIAVRWPDTRVGLYYPGEHPLPQHHRRTRKRVESRLAAAGVTLYPGHRAVVPEGFDCAAITSEPVHFSGGQAPVQADAVLWAIGRVRPNTAWLPADILDERGFVRVTPELRVPGCDGVFAVGDVAATDPLRSSARNRADGLLARNVAAHFAGGRMRSYRPPASRWGSVLGVQPDGLEVFAPNGFAFRFPSWSIERVLQPWIVRRGIYRGVRSEDQNIVTNG</sequence>
<evidence type="ECO:0000313" key="6">
    <source>
        <dbReference type="EMBL" id="BBX89437.1"/>
    </source>
</evidence>
<proteinExistence type="inferred from homology"/>
<dbReference type="Proteomes" id="UP000466683">
    <property type="component" value="Chromosome"/>
</dbReference>
<reference evidence="6 7" key="1">
    <citation type="journal article" date="2019" name="Emerg. Microbes Infect.">
        <title>Comprehensive subspecies identification of 175 nontuberculous mycobacteria species based on 7547 genomic profiles.</title>
        <authorList>
            <person name="Matsumoto Y."/>
            <person name="Kinjo T."/>
            <person name="Motooka D."/>
            <person name="Nabeya D."/>
            <person name="Jung N."/>
            <person name="Uechi K."/>
            <person name="Horii T."/>
            <person name="Iida T."/>
            <person name="Fujita J."/>
            <person name="Nakamura S."/>
        </authorList>
    </citation>
    <scope>NUCLEOTIDE SEQUENCE [LARGE SCALE GENOMIC DNA]</scope>
    <source>
        <strain evidence="6 7">JCM 15653</strain>
    </source>
</reference>
<feature type="domain" description="FAD/NAD(P)-binding" evidence="5">
    <location>
        <begin position="8"/>
        <end position="279"/>
    </location>
</feature>
<keyword evidence="7" id="KW-1185">Reference proteome</keyword>
<evidence type="ECO:0000256" key="4">
    <source>
        <dbReference type="ARBA" id="ARBA00023002"/>
    </source>
</evidence>
<comment type="similarity">
    <text evidence="1">Belongs to the FAD-dependent oxidoreductase family.</text>
</comment>
<dbReference type="EMBL" id="AP022579">
    <property type="protein sequence ID" value="BBX89437.1"/>
    <property type="molecule type" value="Genomic_DNA"/>
</dbReference>
<evidence type="ECO:0000259" key="5">
    <source>
        <dbReference type="Pfam" id="PF07992"/>
    </source>
</evidence>
<evidence type="ECO:0000256" key="3">
    <source>
        <dbReference type="ARBA" id="ARBA00022827"/>
    </source>
</evidence>
<dbReference type="InterPro" id="IPR023753">
    <property type="entry name" value="FAD/NAD-binding_dom"/>
</dbReference>
<dbReference type="SUPFAM" id="SSF51905">
    <property type="entry name" value="FAD/NAD(P)-binding domain"/>
    <property type="match status" value="2"/>
</dbReference>
<dbReference type="Pfam" id="PF07992">
    <property type="entry name" value="Pyr_redox_2"/>
    <property type="match status" value="1"/>
</dbReference>